<gene>
    <name evidence="3" type="ORF">ASU35_07770</name>
</gene>
<dbReference type="PROSITE" id="PS51707">
    <property type="entry name" value="CYTH"/>
    <property type="match status" value="1"/>
</dbReference>
<dbReference type="OrthoDB" id="9805588at2"/>
<dbReference type="RefSeq" id="WP_058351952.1">
    <property type="nucleotide sequence ID" value="NZ_CABMMD010000090.1"/>
</dbReference>
<sequence>MEIEKKFKVIRLPENYKAYTKREIEQCYLCTSPVIRIRKSNEDYILTYKSKAGVGEGKTVRICNELEVPLTEESYLHLKEKADGMVIVKTRYLLPLSDGHRAELDVFHKAHEGLVIVEVEFGSEEEAGSFVPPEWFGEDVSCDNRYTNQWLAFHQDWR</sequence>
<evidence type="ECO:0000313" key="4">
    <source>
        <dbReference type="Proteomes" id="UP000054874"/>
    </source>
</evidence>
<reference evidence="3 4" key="1">
    <citation type="submission" date="2015-11" db="EMBL/GenBank/DDBJ databases">
        <title>Butyribacter intestini gen. nov., sp. nov., a butyric acid-producing bacterium of the family Lachnospiraceae isolated from the human faeces.</title>
        <authorList>
            <person name="Zou Y."/>
            <person name="Xue W."/>
            <person name="Luo G."/>
            <person name="Lv M."/>
        </authorList>
    </citation>
    <scope>NUCLEOTIDE SEQUENCE [LARGE SCALE GENOMIC DNA]</scope>
    <source>
        <strain evidence="3 4">ACET-33324</strain>
    </source>
</reference>
<proteinExistence type="predicted"/>
<dbReference type="Proteomes" id="UP000054874">
    <property type="component" value="Unassembled WGS sequence"/>
</dbReference>
<dbReference type="Gene3D" id="2.40.320.10">
    <property type="entry name" value="Hypothetical Protein Pfu-838710-001"/>
    <property type="match status" value="1"/>
</dbReference>
<evidence type="ECO:0000256" key="1">
    <source>
        <dbReference type="PIRSR" id="PIRSR016487-1"/>
    </source>
</evidence>
<evidence type="ECO:0000313" key="3">
    <source>
        <dbReference type="EMBL" id="KSV59764.1"/>
    </source>
</evidence>
<organism evidence="3 4">
    <name type="scientific">Acetivibrio ethanolgignens</name>
    <dbReference type="NCBI Taxonomy" id="290052"/>
    <lineage>
        <taxon>Bacteria</taxon>
        <taxon>Bacillati</taxon>
        <taxon>Bacillota</taxon>
        <taxon>Clostridia</taxon>
        <taxon>Eubacteriales</taxon>
        <taxon>Oscillospiraceae</taxon>
        <taxon>Acetivibrio</taxon>
    </lineage>
</organism>
<dbReference type="SUPFAM" id="SSF55154">
    <property type="entry name" value="CYTH-like phosphatases"/>
    <property type="match status" value="1"/>
</dbReference>
<feature type="domain" description="CYTH" evidence="2">
    <location>
        <begin position="1"/>
        <end position="158"/>
    </location>
</feature>
<dbReference type="SMART" id="SM01118">
    <property type="entry name" value="CYTH"/>
    <property type="match status" value="1"/>
</dbReference>
<dbReference type="InterPro" id="IPR033469">
    <property type="entry name" value="CYTH-like_dom_sf"/>
</dbReference>
<comment type="caution">
    <text evidence="3">The sequence shown here is derived from an EMBL/GenBank/DDBJ whole genome shotgun (WGS) entry which is preliminary data.</text>
</comment>
<dbReference type="AlphaFoldDB" id="A0A0V8QGT3"/>
<dbReference type="EMBL" id="LNAM01000090">
    <property type="protein sequence ID" value="KSV59764.1"/>
    <property type="molecule type" value="Genomic_DNA"/>
</dbReference>
<protein>
    <submittedName>
        <fullName evidence="3">Adenylate cyclase</fullName>
    </submittedName>
</protein>
<dbReference type="InterPro" id="IPR012042">
    <property type="entry name" value="NeuTTM/CthTTM-like"/>
</dbReference>
<dbReference type="PANTHER" id="PTHR40114">
    <property type="entry name" value="SLR0698 PROTEIN"/>
    <property type="match status" value="1"/>
</dbReference>
<name>A0A0V8QGT3_9FIRM</name>
<accession>A0A0V8QGT3</accession>
<dbReference type="STRING" id="290052.ASU35_07770"/>
<dbReference type="PIRSF" id="PIRSF016487">
    <property type="entry name" value="CYTH_UCP016487"/>
    <property type="match status" value="1"/>
</dbReference>
<dbReference type="InterPro" id="IPR023577">
    <property type="entry name" value="CYTH_domain"/>
</dbReference>
<evidence type="ECO:0000259" key="2">
    <source>
        <dbReference type="PROSITE" id="PS51707"/>
    </source>
</evidence>
<keyword evidence="4" id="KW-1185">Reference proteome</keyword>
<feature type="active site" description="Proton acceptor" evidence="1">
    <location>
        <position position="28"/>
    </location>
</feature>
<dbReference type="PANTHER" id="PTHR40114:SF1">
    <property type="entry name" value="SLR0698 PROTEIN"/>
    <property type="match status" value="1"/>
</dbReference>
<dbReference type="CDD" id="cd07761">
    <property type="entry name" value="CYTH-like_CthTTM-like"/>
    <property type="match status" value="1"/>
</dbReference>